<dbReference type="PANTHER" id="PTHR24347">
    <property type="entry name" value="SERINE/THREONINE-PROTEIN KINASE"/>
    <property type="match status" value="1"/>
</dbReference>
<evidence type="ECO:0000256" key="1">
    <source>
        <dbReference type="ARBA" id="ARBA00005575"/>
    </source>
</evidence>
<dbReference type="GeneID" id="27691293"/>
<dbReference type="SMART" id="SM00240">
    <property type="entry name" value="FHA"/>
    <property type="match status" value="1"/>
</dbReference>
<dbReference type="SUPFAM" id="SSF56112">
    <property type="entry name" value="Protein kinase-like (PK-like)"/>
    <property type="match status" value="1"/>
</dbReference>
<dbReference type="FunFam" id="1.10.510.10:FF:000571">
    <property type="entry name" value="Maternal embryonic leucine zipper kinase"/>
    <property type="match status" value="1"/>
</dbReference>
<evidence type="ECO:0000313" key="8">
    <source>
        <dbReference type="EMBL" id="KNC96528.1"/>
    </source>
</evidence>
<keyword evidence="9" id="KW-1185">Reference proteome</keyword>
<dbReference type="InterPro" id="IPR008271">
    <property type="entry name" value="Ser/Thr_kinase_AS"/>
</dbReference>
<dbReference type="InterPro" id="IPR000719">
    <property type="entry name" value="Prot_kinase_dom"/>
</dbReference>
<dbReference type="RefSeq" id="XP_016604568.1">
    <property type="nucleotide sequence ID" value="XM_016756271.1"/>
</dbReference>
<dbReference type="Pfam" id="PF00069">
    <property type="entry name" value="Pkinase"/>
    <property type="match status" value="1"/>
</dbReference>
<dbReference type="Gene3D" id="2.60.200.20">
    <property type="match status" value="1"/>
</dbReference>
<dbReference type="PROSITE" id="PS00107">
    <property type="entry name" value="PROTEIN_KINASE_ATP"/>
    <property type="match status" value="1"/>
</dbReference>
<name>A0A0L0H729_SPIPD</name>
<feature type="binding site" evidence="4">
    <location>
        <position position="180"/>
    </location>
    <ligand>
        <name>ATP</name>
        <dbReference type="ChEBI" id="CHEBI:30616"/>
    </ligand>
</feature>
<evidence type="ECO:0000256" key="2">
    <source>
        <dbReference type="ARBA" id="ARBA00022741"/>
    </source>
</evidence>
<dbReference type="PROSITE" id="PS00108">
    <property type="entry name" value="PROTEIN_KINASE_ST"/>
    <property type="match status" value="1"/>
</dbReference>
<dbReference type="EMBL" id="KQ257468">
    <property type="protein sequence ID" value="KNC96528.1"/>
    <property type="molecule type" value="Genomic_DNA"/>
</dbReference>
<evidence type="ECO:0000313" key="9">
    <source>
        <dbReference type="Proteomes" id="UP000053201"/>
    </source>
</evidence>
<evidence type="ECO:0000256" key="4">
    <source>
        <dbReference type="PROSITE-ProRule" id="PRU10141"/>
    </source>
</evidence>
<dbReference type="OrthoDB" id="2110934at2759"/>
<dbReference type="FunCoup" id="A0A0L0H729">
    <property type="interactions" value="161"/>
</dbReference>
<dbReference type="PROSITE" id="PS50006">
    <property type="entry name" value="FHA_DOMAIN"/>
    <property type="match status" value="1"/>
</dbReference>
<gene>
    <name evidence="8" type="ORF">SPPG_08116</name>
</gene>
<proteinExistence type="inferred from homology"/>
<dbReference type="Gene3D" id="3.30.200.20">
    <property type="entry name" value="Phosphorylase Kinase, domain 1"/>
    <property type="match status" value="1"/>
</dbReference>
<sequence>MHMRYDPLLDYTQPLTDHDVEEPRTPSKRLNMDKPWGRLVCLNGRTKVIDLVKDSYIIGRSKDADIVVDDCPSCSKKHCRIRLVEDMPCLQDTSFNGTLVNGRRIVKQKASLTNRAEIEIKWDQYFVFYNLLDDPSFEDTNRQIINNRYYIFETQTLGAGSFATVYLAIDLDTCERLACKIIDKRKAKSSKGNREEHKHSSDSVIEQEISILKSVKHPNIVQVKDVVHTEEFVCIFLTRVTGGELFDYILHTDGVQEHEAKFIFYQILLAVKYLHGMNITHRDLKPENLLLESPKPFSRLIITDFGMAKMLGTSLERMRTKCGTFSYLAPEVLDSNVKGGYSKRVDCWSLGVLLYTLLGGYLPFGTDDNPTELSKRIREAEFDFGGPEWRHVSNDAKDLICRLLEIDPERRLTVEQALQHPWIASQEDLLCRLYARMLRKSEAAAARFRSNGEDLPFGTH</sequence>
<keyword evidence="5" id="KW-0723">Serine/threonine-protein kinase</keyword>
<dbReference type="PROSITE" id="PS50011">
    <property type="entry name" value="PROTEIN_KINASE_DOM"/>
    <property type="match status" value="1"/>
</dbReference>
<dbReference type="InterPro" id="IPR017441">
    <property type="entry name" value="Protein_kinase_ATP_BS"/>
</dbReference>
<comment type="similarity">
    <text evidence="1">Belongs to the protein kinase superfamily. CAMK Ser/Thr protein kinase family. CHEK2 subfamily.</text>
</comment>
<evidence type="ECO:0000259" key="7">
    <source>
        <dbReference type="PROSITE" id="PS50011"/>
    </source>
</evidence>
<dbReference type="InterPro" id="IPR011009">
    <property type="entry name" value="Kinase-like_dom_sf"/>
</dbReference>
<dbReference type="SMART" id="SM00220">
    <property type="entry name" value="S_TKc"/>
    <property type="match status" value="1"/>
</dbReference>
<keyword evidence="2 4" id="KW-0547">Nucleotide-binding</keyword>
<evidence type="ECO:0000256" key="3">
    <source>
        <dbReference type="ARBA" id="ARBA00022840"/>
    </source>
</evidence>
<feature type="domain" description="Protein kinase" evidence="7">
    <location>
        <begin position="151"/>
        <end position="423"/>
    </location>
</feature>
<protein>
    <submittedName>
        <fullName evidence="8">CAMK protein kinase</fullName>
    </submittedName>
</protein>
<organism evidence="8 9">
    <name type="scientific">Spizellomyces punctatus (strain DAOM BR117)</name>
    <dbReference type="NCBI Taxonomy" id="645134"/>
    <lineage>
        <taxon>Eukaryota</taxon>
        <taxon>Fungi</taxon>
        <taxon>Fungi incertae sedis</taxon>
        <taxon>Chytridiomycota</taxon>
        <taxon>Chytridiomycota incertae sedis</taxon>
        <taxon>Chytridiomycetes</taxon>
        <taxon>Spizellomycetales</taxon>
        <taxon>Spizellomycetaceae</taxon>
        <taxon>Spizellomyces</taxon>
    </lineage>
</organism>
<evidence type="ECO:0000256" key="5">
    <source>
        <dbReference type="RuleBase" id="RU000304"/>
    </source>
</evidence>
<dbReference type="STRING" id="645134.A0A0L0H729"/>
<accession>A0A0L0H729</accession>
<dbReference type="Gene3D" id="1.10.510.10">
    <property type="entry name" value="Transferase(Phosphotransferase) domain 1"/>
    <property type="match status" value="1"/>
</dbReference>
<dbReference type="InParanoid" id="A0A0L0H729"/>
<dbReference type="InterPro" id="IPR000253">
    <property type="entry name" value="FHA_dom"/>
</dbReference>
<dbReference type="Proteomes" id="UP000053201">
    <property type="component" value="Unassembled WGS sequence"/>
</dbReference>
<dbReference type="OMA" id="VIDRRWI"/>
<keyword evidence="3 4" id="KW-0067">ATP-binding</keyword>
<dbReference type="SUPFAM" id="SSF49879">
    <property type="entry name" value="SMAD/FHA domain"/>
    <property type="match status" value="1"/>
</dbReference>
<dbReference type="GO" id="GO:0004674">
    <property type="term" value="F:protein serine/threonine kinase activity"/>
    <property type="evidence" value="ECO:0007669"/>
    <property type="project" value="UniProtKB-KW"/>
</dbReference>
<keyword evidence="8" id="KW-0808">Transferase</keyword>
<dbReference type="CDD" id="cd05117">
    <property type="entry name" value="STKc_CAMK"/>
    <property type="match status" value="1"/>
</dbReference>
<dbReference type="VEuPathDB" id="FungiDB:SPPG_08116"/>
<dbReference type="InterPro" id="IPR008984">
    <property type="entry name" value="SMAD_FHA_dom_sf"/>
</dbReference>
<dbReference type="GO" id="GO:0005524">
    <property type="term" value="F:ATP binding"/>
    <property type="evidence" value="ECO:0007669"/>
    <property type="project" value="UniProtKB-UniRule"/>
</dbReference>
<reference evidence="8 9" key="1">
    <citation type="submission" date="2009-08" db="EMBL/GenBank/DDBJ databases">
        <title>The Genome Sequence of Spizellomyces punctatus strain DAOM BR117.</title>
        <authorList>
            <consortium name="The Broad Institute Genome Sequencing Platform"/>
            <person name="Russ C."/>
            <person name="Cuomo C."/>
            <person name="Shea T."/>
            <person name="Young S.K."/>
            <person name="Zeng Q."/>
            <person name="Koehrsen M."/>
            <person name="Haas B."/>
            <person name="Borodovsky M."/>
            <person name="Guigo R."/>
            <person name="Alvarado L."/>
            <person name="Berlin A."/>
            <person name="Bochicchio J."/>
            <person name="Borenstein D."/>
            <person name="Chapman S."/>
            <person name="Chen Z."/>
            <person name="Engels R."/>
            <person name="Freedman E."/>
            <person name="Gellesch M."/>
            <person name="Goldberg J."/>
            <person name="Griggs A."/>
            <person name="Gujja S."/>
            <person name="Heiman D."/>
            <person name="Hepburn T."/>
            <person name="Howarth C."/>
            <person name="Jen D."/>
            <person name="Larson L."/>
            <person name="Lewis B."/>
            <person name="Mehta T."/>
            <person name="Park D."/>
            <person name="Pearson M."/>
            <person name="Roberts A."/>
            <person name="Saif S."/>
            <person name="Shenoy N."/>
            <person name="Sisk P."/>
            <person name="Stolte C."/>
            <person name="Sykes S."/>
            <person name="Thomson T."/>
            <person name="Walk T."/>
            <person name="White J."/>
            <person name="Yandava C."/>
            <person name="Burger G."/>
            <person name="Gray M.W."/>
            <person name="Holland P.W.H."/>
            <person name="King N."/>
            <person name="Lang F.B.F."/>
            <person name="Roger A.J."/>
            <person name="Ruiz-Trillo I."/>
            <person name="Lander E."/>
            <person name="Nusbaum C."/>
        </authorList>
    </citation>
    <scope>NUCLEOTIDE SEQUENCE [LARGE SCALE GENOMIC DNA]</scope>
    <source>
        <strain evidence="8 9">DAOM BR117</strain>
    </source>
</reference>
<dbReference type="AlphaFoldDB" id="A0A0L0H729"/>
<keyword evidence="8" id="KW-0418">Kinase</keyword>
<feature type="domain" description="FHA" evidence="6">
    <location>
        <begin position="56"/>
        <end position="105"/>
    </location>
</feature>
<dbReference type="Pfam" id="PF00498">
    <property type="entry name" value="FHA"/>
    <property type="match status" value="1"/>
</dbReference>
<evidence type="ECO:0000259" key="6">
    <source>
        <dbReference type="PROSITE" id="PS50006"/>
    </source>
</evidence>
<dbReference type="eggNOG" id="KOG0615">
    <property type="taxonomic scope" value="Eukaryota"/>
</dbReference>